<dbReference type="GO" id="GO:0006633">
    <property type="term" value="P:fatty acid biosynthetic process"/>
    <property type="evidence" value="ECO:0007669"/>
    <property type="project" value="UniProtKB-KW"/>
</dbReference>
<dbReference type="CDD" id="cd08290">
    <property type="entry name" value="ETR"/>
    <property type="match status" value="1"/>
</dbReference>
<reference evidence="14 15" key="1">
    <citation type="journal article" date="2016" name="Proc. Natl. Acad. Sci. U.S.A.">
        <title>Comparative genomics of biotechnologically important yeasts.</title>
        <authorList>
            <person name="Riley R."/>
            <person name="Haridas S."/>
            <person name="Wolfe K.H."/>
            <person name="Lopes M.R."/>
            <person name="Hittinger C.T."/>
            <person name="Goeker M."/>
            <person name="Salamov A.A."/>
            <person name="Wisecaver J.H."/>
            <person name="Long T.M."/>
            <person name="Calvey C.H."/>
            <person name="Aerts A.L."/>
            <person name="Barry K.W."/>
            <person name="Choi C."/>
            <person name="Clum A."/>
            <person name="Coughlan A.Y."/>
            <person name="Deshpande S."/>
            <person name="Douglass A.P."/>
            <person name="Hanson S.J."/>
            <person name="Klenk H.-P."/>
            <person name="LaButti K.M."/>
            <person name="Lapidus A."/>
            <person name="Lindquist E.A."/>
            <person name="Lipzen A.M."/>
            <person name="Meier-Kolthoff J.P."/>
            <person name="Ohm R.A."/>
            <person name="Otillar R.P."/>
            <person name="Pangilinan J.L."/>
            <person name="Peng Y."/>
            <person name="Rokas A."/>
            <person name="Rosa C.A."/>
            <person name="Scheuner C."/>
            <person name="Sibirny A.A."/>
            <person name="Slot J.C."/>
            <person name="Stielow J.B."/>
            <person name="Sun H."/>
            <person name="Kurtzman C.P."/>
            <person name="Blackwell M."/>
            <person name="Grigoriev I.V."/>
            <person name="Jeffries T.W."/>
        </authorList>
    </citation>
    <scope>NUCLEOTIDE SEQUENCE [LARGE SCALE GENOMIC DNA]</scope>
    <source>
        <strain evidence="15">ATCC 58044 / CBS 1984 / NCYC 433 / NRRL Y-366-8</strain>
    </source>
</reference>
<keyword evidence="5" id="KW-0521">NADP</keyword>
<keyword evidence="6" id="KW-0809">Transit peptide</keyword>
<dbReference type="EC" id="1.3.1.104" evidence="11"/>
<dbReference type="GO" id="GO:0005739">
    <property type="term" value="C:mitochondrion"/>
    <property type="evidence" value="ECO:0007669"/>
    <property type="project" value="UniProtKB-SubCell"/>
</dbReference>
<evidence type="ECO:0000256" key="1">
    <source>
        <dbReference type="ARBA" id="ARBA00004173"/>
    </source>
</evidence>
<accession>A0A1E3NYQ6</accession>
<dbReference type="Pfam" id="PF08240">
    <property type="entry name" value="ADH_N"/>
    <property type="match status" value="1"/>
</dbReference>
<feature type="domain" description="Enoyl reductase (ER)" evidence="13">
    <location>
        <begin position="18"/>
        <end position="355"/>
    </location>
</feature>
<dbReference type="EMBL" id="KV454212">
    <property type="protein sequence ID" value="ODQ58316.1"/>
    <property type="molecule type" value="Genomic_DNA"/>
</dbReference>
<dbReference type="SMART" id="SM00829">
    <property type="entry name" value="PKS_ER"/>
    <property type="match status" value="1"/>
</dbReference>
<evidence type="ECO:0000256" key="6">
    <source>
        <dbReference type="ARBA" id="ARBA00022946"/>
    </source>
</evidence>
<dbReference type="AlphaFoldDB" id="A0A1E3NYQ6"/>
<evidence type="ECO:0000313" key="15">
    <source>
        <dbReference type="Proteomes" id="UP000094112"/>
    </source>
</evidence>
<evidence type="ECO:0000256" key="2">
    <source>
        <dbReference type="ARBA" id="ARBA00010371"/>
    </source>
</evidence>
<sequence length="356" mass="38891">MSTRSITTAKSIIYSEHGIPKDVISVHTHQLPDPKGNQVILKSLGFPINPSDINQLEGVYPSKPEKTLEYGTEKPSAIAGNECLYEVIELGSGVQDLKLGDRVIPLFSNSGTWTSHSIAAEDKLIKLPKDISTVFGATISVNPTTAYQLVNDFGLEKGDWLIQNAGTSAVSQAVAQIAKTKGINVISVIRDRPNLQETIDKLTKQGAAKVITEEQNGDRGVSAEIAKLTEGKLKIALNSVSGKSSSNIARKLAPDSTIITYGGMSKQPVTFPTSLFIFKNLKAFGFWVTENNKKDPDSKRRTVADLVKLYQNQQLEELSVHSNDWIYDEFSDEQIKELIVNALENSSGGKQFITVK</sequence>
<dbReference type="InterPro" id="IPR036291">
    <property type="entry name" value="NAD(P)-bd_dom_sf"/>
</dbReference>
<dbReference type="PANTHER" id="PTHR43981:SF2">
    <property type="entry name" value="ENOYL-[ACYL-CARRIER-PROTEIN] REDUCTASE, MITOCHONDRIAL"/>
    <property type="match status" value="1"/>
</dbReference>
<evidence type="ECO:0000259" key="13">
    <source>
        <dbReference type="SMART" id="SM00829"/>
    </source>
</evidence>
<dbReference type="Pfam" id="PF00107">
    <property type="entry name" value="ADH_zinc_N"/>
    <property type="match status" value="1"/>
</dbReference>
<keyword evidence="8" id="KW-0443">Lipid metabolism</keyword>
<keyword evidence="10" id="KW-0275">Fatty acid biosynthesis</keyword>
<dbReference type="SUPFAM" id="SSF51735">
    <property type="entry name" value="NAD(P)-binding Rossmann-fold domains"/>
    <property type="match status" value="1"/>
</dbReference>
<dbReference type="InterPro" id="IPR020843">
    <property type="entry name" value="ER"/>
</dbReference>
<dbReference type="InterPro" id="IPR011032">
    <property type="entry name" value="GroES-like_sf"/>
</dbReference>
<gene>
    <name evidence="14" type="ORF">WICANDRAFT_34139</name>
</gene>
<dbReference type="GO" id="GO:0141148">
    <property type="term" value="F:enoyl-[acyl-carrier-protein] reductase (NADPH) activity"/>
    <property type="evidence" value="ECO:0007669"/>
    <property type="project" value="UniProtKB-EC"/>
</dbReference>
<dbReference type="GO" id="GO:0009060">
    <property type="term" value="P:aerobic respiration"/>
    <property type="evidence" value="ECO:0007669"/>
    <property type="project" value="EnsemblFungi"/>
</dbReference>
<proteinExistence type="inferred from homology"/>
<dbReference type="Gene3D" id="3.40.50.720">
    <property type="entry name" value="NAD(P)-binding Rossmann-like Domain"/>
    <property type="match status" value="1"/>
</dbReference>
<dbReference type="InterPro" id="IPR013149">
    <property type="entry name" value="ADH-like_C"/>
</dbReference>
<evidence type="ECO:0000313" key="14">
    <source>
        <dbReference type="EMBL" id="ODQ58316.1"/>
    </source>
</evidence>
<name>A0A1E3NYQ6_WICAA</name>
<protein>
    <recommendedName>
        <fullName evidence="11">enoyl-[acyl-carrier-protein] reductase</fullName>
        <ecNumber evidence="11">1.3.1.104</ecNumber>
    </recommendedName>
</protein>
<dbReference type="InterPro" id="IPR013154">
    <property type="entry name" value="ADH-like_N"/>
</dbReference>
<evidence type="ECO:0000256" key="8">
    <source>
        <dbReference type="ARBA" id="ARBA00023098"/>
    </source>
</evidence>
<dbReference type="Gene3D" id="3.90.180.10">
    <property type="entry name" value="Medium-chain alcohol dehydrogenases, catalytic domain"/>
    <property type="match status" value="1"/>
</dbReference>
<evidence type="ECO:0000256" key="3">
    <source>
        <dbReference type="ARBA" id="ARBA00022516"/>
    </source>
</evidence>
<evidence type="ECO:0000256" key="5">
    <source>
        <dbReference type="ARBA" id="ARBA00022857"/>
    </source>
</evidence>
<dbReference type="PANTHER" id="PTHR43981">
    <property type="entry name" value="ENOYL-[ACYL-CARRIER-PROTEIN] REDUCTASE, MITOCHONDRIAL"/>
    <property type="match status" value="1"/>
</dbReference>
<keyword evidence="15" id="KW-1185">Reference proteome</keyword>
<evidence type="ECO:0000256" key="11">
    <source>
        <dbReference type="ARBA" id="ARBA00038963"/>
    </source>
</evidence>
<evidence type="ECO:0000256" key="10">
    <source>
        <dbReference type="ARBA" id="ARBA00023160"/>
    </source>
</evidence>
<keyword evidence="4" id="KW-0276">Fatty acid metabolism</keyword>
<dbReference type="OrthoDB" id="7482721at2759"/>
<dbReference type="STRING" id="683960.A0A1E3NYQ6"/>
<dbReference type="Proteomes" id="UP000094112">
    <property type="component" value="Unassembled WGS sequence"/>
</dbReference>
<dbReference type="GeneID" id="30199398"/>
<keyword evidence="9" id="KW-0496">Mitochondrion</keyword>
<dbReference type="InterPro" id="IPR051034">
    <property type="entry name" value="Mito_Enoyl-ACP_Reductase"/>
</dbReference>
<evidence type="ECO:0000256" key="9">
    <source>
        <dbReference type="ARBA" id="ARBA00023128"/>
    </source>
</evidence>
<comment type="catalytic activity">
    <reaction evidence="12">
        <text>a 2,3-saturated acyl-[ACP] + NADP(+) = a (2E)-enoyl-[ACP] + NADPH + H(+)</text>
        <dbReference type="Rhea" id="RHEA:22564"/>
        <dbReference type="Rhea" id="RHEA-COMP:9925"/>
        <dbReference type="Rhea" id="RHEA-COMP:9926"/>
        <dbReference type="ChEBI" id="CHEBI:15378"/>
        <dbReference type="ChEBI" id="CHEBI:57783"/>
        <dbReference type="ChEBI" id="CHEBI:58349"/>
        <dbReference type="ChEBI" id="CHEBI:78784"/>
        <dbReference type="ChEBI" id="CHEBI:78785"/>
        <dbReference type="EC" id="1.3.1.104"/>
    </reaction>
</comment>
<keyword evidence="3" id="KW-0444">Lipid biosynthesis</keyword>
<dbReference type="FunFam" id="3.40.50.720:FF:000112">
    <property type="entry name" value="Enoyl-[acyl-carrier-protein] reductase 1, mitochondrial"/>
    <property type="match status" value="1"/>
</dbReference>
<keyword evidence="7" id="KW-0560">Oxidoreductase</keyword>
<comment type="subcellular location">
    <subcellularLocation>
        <location evidence="1">Mitochondrion</location>
    </subcellularLocation>
</comment>
<comment type="similarity">
    <text evidence="2">Belongs to the zinc-containing alcohol dehydrogenase family. Quinone oxidoreductase subfamily.</text>
</comment>
<evidence type="ECO:0000256" key="4">
    <source>
        <dbReference type="ARBA" id="ARBA00022832"/>
    </source>
</evidence>
<evidence type="ECO:0000256" key="12">
    <source>
        <dbReference type="ARBA" id="ARBA00048843"/>
    </source>
</evidence>
<evidence type="ECO:0000256" key="7">
    <source>
        <dbReference type="ARBA" id="ARBA00023002"/>
    </source>
</evidence>
<organism evidence="14 15">
    <name type="scientific">Wickerhamomyces anomalus (strain ATCC 58044 / CBS 1984 / NCYC 433 / NRRL Y-366-8)</name>
    <name type="common">Yeast</name>
    <name type="synonym">Hansenula anomala</name>
    <dbReference type="NCBI Taxonomy" id="683960"/>
    <lineage>
        <taxon>Eukaryota</taxon>
        <taxon>Fungi</taxon>
        <taxon>Dikarya</taxon>
        <taxon>Ascomycota</taxon>
        <taxon>Saccharomycotina</taxon>
        <taxon>Saccharomycetes</taxon>
        <taxon>Phaffomycetales</taxon>
        <taxon>Wickerhamomycetaceae</taxon>
        <taxon>Wickerhamomyces</taxon>
    </lineage>
</organism>
<dbReference type="RefSeq" id="XP_019037523.1">
    <property type="nucleotide sequence ID" value="XM_019182152.1"/>
</dbReference>
<dbReference type="SUPFAM" id="SSF50129">
    <property type="entry name" value="GroES-like"/>
    <property type="match status" value="1"/>
</dbReference>